<accession>F7NIT5</accession>
<dbReference type="OrthoDB" id="9789241at2"/>
<keyword evidence="8 11" id="KW-0406">Ion transport</keyword>
<protein>
    <recommendedName>
        <fullName evidence="11 12">ATP synthase subunit a</fullName>
    </recommendedName>
    <alternativeName>
        <fullName evidence="11">ATP synthase F0 sector subunit a</fullName>
    </alternativeName>
    <alternativeName>
        <fullName evidence="11">F-ATPase subunit 6</fullName>
    </alternativeName>
</protein>
<evidence type="ECO:0000256" key="12">
    <source>
        <dbReference type="RuleBase" id="RU000483"/>
    </source>
</evidence>
<proteinExistence type="inferred from homology"/>
<keyword evidence="5 11" id="KW-0812">Transmembrane</keyword>
<comment type="subcellular location">
    <subcellularLocation>
        <location evidence="11 12">Cell membrane</location>
        <topology evidence="11 12">Multi-pass membrane protein</topology>
    </subcellularLocation>
    <subcellularLocation>
        <location evidence="1">Membrane</location>
        <topology evidence="1">Multi-pass membrane protein</topology>
    </subcellularLocation>
</comment>
<dbReference type="GO" id="GO:0046933">
    <property type="term" value="F:proton-transporting ATP synthase activity, rotational mechanism"/>
    <property type="evidence" value="ECO:0007669"/>
    <property type="project" value="UniProtKB-UniRule"/>
</dbReference>
<keyword evidence="14" id="KW-1185">Reference proteome</keyword>
<dbReference type="PANTHER" id="PTHR42823">
    <property type="entry name" value="ATP SYNTHASE SUBUNIT A, CHLOROPLASTIC"/>
    <property type="match status" value="1"/>
</dbReference>
<dbReference type="EMBL" id="AFGF01000079">
    <property type="protein sequence ID" value="EGO64058.1"/>
    <property type="molecule type" value="Genomic_DNA"/>
</dbReference>
<evidence type="ECO:0000256" key="6">
    <source>
        <dbReference type="ARBA" id="ARBA00022781"/>
    </source>
</evidence>
<keyword evidence="9 11" id="KW-0472">Membrane</keyword>
<feature type="transmembrane region" description="Helical" evidence="11">
    <location>
        <begin position="26"/>
        <end position="46"/>
    </location>
</feature>
<dbReference type="GO" id="GO:0042777">
    <property type="term" value="P:proton motive force-driven plasma membrane ATP synthesis"/>
    <property type="evidence" value="ECO:0007669"/>
    <property type="project" value="TreeGrafter"/>
</dbReference>
<dbReference type="STRING" id="1009370.ALO_09939"/>
<evidence type="ECO:0000256" key="11">
    <source>
        <dbReference type="HAMAP-Rule" id="MF_01393"/>
    </source>
</evidence>
<feature type="transmembrane region" description="Helical" evidence="11">
    <location>
        <begin position="112"/>
        <end position="131"/>
    </location>
</feature>
<dbReference type="InterPro" id="IPR000568">
    <property type="entry name" value="ATP_synth_F0_asu"/>
</dbReference>
<keyword evidence="11" id="KW-1003">Cell membrane</keyword>
<dbReference type="RefSeq" id="WP_004573266.1">
    <property type="nucleotide sequence ID" value="NZ_AFGF01000079.1"/>
</dbReference>
<feature type="transmembrane region" description="Helical" evidence="11">
    <location>
        <begin position="81"/>
        <end position="100"/>
    </location>
</feature>
<dbReference type="PANTHER" id="PTHR42823:SF3">
    <property type="entry name" value="ATP SYNTHASE SUBUNIT A, CHLOROPLASTIC"/>
    <property type="match status" value="1"/>
</dbReference>
<gene>
    <name evidence="11" type="primary">atpB</name>
    <name evidence="13" type="ORF">ALO_09939</name>
</gene>
<dbReference type="CDD" id="cd00310">
    <property type="entry name" value="ATP-synt_Fo_a_6"/>
    <property type="match status" value="1"/>
</dbReference>
<keyword evidence="3 11" id="KW-0813">Transport</keyword>
<dbReference type="HAMAP" id="MF_01393">
    <property type="entry name" value="ATP_synth_a_bact"/>
    <property type="match status" value="1"/>
</dbReference>
<keyword evidence="4 11" id="KW-0138">CF(0)</keyword>
<dbReference type="PROSITE" id="PS00449">
    <property type="entry name" value="ATPASE_A"/>
    <property type="match status" value="1"/>
</dbReference>
<dbReference type="GO" id="GO:0005886">
    <property type="term" value="C:plasma membrane"/>
    <property type="evidence" value="ECO:0007669"/>
    <property type="project" value="UniProtKB-SubCell"/>
</dbReference>
<evidence type="ECO:0000313" key="13">
    <source>
        <dbReference type="EMBL" id="EGO64058.1"/>
    </source>
</evidence>
<sequence>MHGTEHIGQHTVVTLGGLIFHMDTLIMTWITMAAVILVVFIATRGLERGVPKRRWQVFIEMVVEGLIDQLEKTAGPKAKPIAPLIITLFLYLMFANWLGLVPGGFSSPTVDLNTTLGMAVMIALSVHVIGASRNGISHFGHLFQPHWVFLPINLMEEISKPLTMSLRLFGNILAGEILLIILSMLVPWVAPTAWLAFSVFVGIVQALIFTILSIVSLSGAFKDHH</sequence>
<dbReference type="PRINTS" id="PR00123">
    <property type="entry name" value="ATPASEA"/>
</dbReference>
<keyword evidence="7 11" id="KW-1133">Transmembrane helix</keyword>
<feature type="transmembrane region" description="Helical" evidence="11">
    <location>
        <begin position="195"/>
        <end position="221"/>
    </location>
</feature>
<organism evidence="13 14">
    <name type="scientific">Acetonema longum DSM 6540</name>
    <dbReference type="NCBI Taxonomy" id="1009370"/>
    <lineage>
        <taxon>Bacteria</taxon>
        <taxon>Bacillati</taxon>
        <taxon>Bacillota</taxon>
        <taxon>Negativicutes</taxon>
        <taxon>Acetonemataceae</taxon>
        <taxon>Acetonema</taxon>
    </lineage>
</organism>
<evidence type="ECO:0000256" key="10">
    <source>
        <dbReference type="ARBA" id="ARBA00023310"/>
    </source>
</evidence>
<evidence type="ECO:0000313" key="14">
    <source>
        <dbReference type="Proteomes" id="UP000003240"/>
    </source>
</evidence>
<comment type="similarity">
    <text evidence="2 11 12">Belongs to the ATPase A chain family.</text>
</comment>
<evidence type="ECO:0000256" key="2">
    <source>
        <dbReference type="ARBA" id="ARBA00006810"/>
    </source>
</evidence>
<dbReference type="GO" id="GO:0045259">
    <property type="term" value="C:proton-transporting ATP synthase complex"/>
    <property type="evidence" value="ECO:0007669"/>
    <property type="project" value="UniProtKB-KW"/>
</dbReference>
<dbReference type="eggNOG" id="COG0356">
    <property type="taxonomic scope" value="Bacteria"/>
</dbReference>
<dbReference type="NCBIfam" id="TIGR01131">
    <property type="entry name" value="ATP_synt_6_or_A"/>
    <property type="match status" value="1"/>
</dbReference>
<evidence type="ECO:0000256" key="1">
    <source>
        <dbReference type="ARBA" id="ARBA00004141"/>
    </source>
</evidence>
<evidence type="ECO:0000256" key="5">
    <source>
        <dbReference type="ARBA" id="ARBA00022692"/>
    </source>
</evidence>
<evidence type="ECO:0000256" key="8">
    <source>
        <dbReference type="ARBA" id="ARBA00023065"/>
    </source>
</evidence>
<evidence type="ECO:0000256" key="9">
    <source>
        <dbReference type="ARBA" id="ARBA00023136"/>
    </source>
</evidence>
<feature type="transmembrane region" description="Helical" evidence="11">
    <location>
        <begin position="168"/>
        <end position="189"/>
    </location>
</feature>
<dbReference type="AlphaFoldDB" id="F7NIT5"/>
<keyword evidence="10 11" id="KW-0066">ATP synthesis</keyword>
<dbReference type="InterPro" id="IPR035908">
    <property type="entry name" value="F0_ATP_A_sf"/>
</dbReference>
<evidence type="ECO:0000256" key="7">
    <source>
        <dbReference type="ARBA" id="ARBA00022989"/>
    </source>
</evidence>
<evidence type="ECO:0000256" key="3">
    <source>
        <dbReference type="ARBA" id="ARBA00022448"/>
    </source>
</evidence>
<evidence type="ECO:0000256" key="4">
    <source>
        <dbReference type="ARBA" id="ARBA00022547"/>
    </source>
</evidence>
<dbReference type="Proteomes" id="UP000003240">
    <property type="component" value="Unassembled WGS sequence"/>
</dbReference>
<name>F7NIT5_9FIRM</name>
<dbReference type="SUPFAM" id="SSF81336">
    <property type="entry name" value="F1F0 ATP synthase subunit A"/>
    <property type="match status" value="1"/>
</dbReference>
<comment type="function">
    <text evidence="11 12">Key component of the proton channel; it plays a direct role in the translocation of protons across the membrane.</text>
</comment>
<keyword evidence="6 11" id="KW-0375">Hydrogen ion transport</keyword>
<dbReference type="InterPro" id="IPR023011">
    <property type="entry name" value="ATP_synth_F0_asu_AS"/>
</dbReference>
<reference evidence="13 14" key="1">
    <citation type="journal article" date="2011" name="EMBO J.">
        <title>Structural diversity of bacterial flagellar motors.</title>
        <authorList>
            <person name="Chen S."/>
            <person name="Beeby M."/>
            <person name="Murphy G.E."/>
            <person name="Leadbetter J.R."/>
            <person name="Hendrixson D.R."/>
            <person name="Briegel A."/>
            <person name="Li Z."/>
            <person name="Shi J."/>
            <person name="Tocheva E.I."/>
            <person name="Muller A."/>
            <person name="Dobro M.J."/>
            <person name="Jensen G.J."/>
        </authorList>
    </citation>
    <scope>NUCLEOTIDE SEQUENCE [LARGE SCALE GENOMIC DNA]</scope>
    <source>
        <strain evidence="13 14">DSM 6540</strain>
    </source>
</reference>
<dbReference type="Gene3D" id="1.20.120.220">
    <property type="entry name" value="ATP synthase, F0 complex, subunit A"/>
    <property type="match status" value="1"/>
</dbReference>
<dbReference type="Pfam" id="PF00119">
    <property type="entry name" value="ATP-synt_A"/>
    <property type="match status" value="1"/>
</dbReference>
<comment type="caution">
    <text evidence="13">The sequence shown here is derived from an EMBL/GenBank/DDBJ whole genome shotgun (WGS) entry which is preliminary data.</text>
</comment>
<dbReference type="InterPro" id="IPR045082">
    <property type="entry name" value="ATP_syn_F0_a_bact/chloroplast"/>
</dbReference>